<reference evidence="1" key="1">
    <citation type="journal article" date="2015" name="Nature">
        <title>Complex archaea that bridge the gap between prokaryotes and eukaryotes.</title>
        <authorList>
            <person name="Spang A."/>
            <person name="Saw J.H."/>
            <person name="Jorgensen S.L."/>
            <person name="Zaremba-Niedzwiedzka K."/>
            <person name="Martijn J."/>
            <person name="Lind A.E."/>
            <person name="van Eijk R."/>
            <person name="Schleper C."/>
            <person name="Guy L."/>
            <person name="Ettema T.J."/>
        </authorList>
    </citation>
    <scope>NUCLEOTIDE SEQUENCE</scope>
</reference>
<dbReference type="EMBL" id="LAZR01003283">
    <property type="protein sequence ID" value="KKN19994.1"/>
    <property type="molecule type" value="Genomic_DNA"/>
</dbReference>
<name>A0A0F9NQ09_9ZZZZ</name>
<comment type="caution">
    <text evidence="1">The sequence shown here is derived from an EMBL/GenBank/DDBJ whole genome shotgun (WGS) entry which is preliminary data.</text>
</comment>
<protein>
    <submittedName>
        <fullName evidence="1">Uncharacterized protein</fullName>
    </submittedName>
</protein>
<evidence type="ECO:0000313" key="1">
    <source>
        <dbReference type="EMBL" id="KKN19994.1"/>
    </source>
</evidence>
<dbReference type="AlphaFoldDB" id="A0A0F9NQ09"/>
<organism evidence="1">
    <name type="scientific">marine sediment metagenome</name>
    <dbReference type="NCBI Taxonomy" id="412755"/>
    <lineage>
        <taxon>unclassified sequences</taxon>
        <taxon>metagenomes</taxon>
        <taxon>ecological metagenomes</taxon>
    </lineage>
</organism>
<accession>A0A0F9NQ09</accession>
<sequence length="124" mass="13453">MLKNCLSRKECRIVEDLLVDHAEEIKVGKWSVKSFASYVEGRLKRPVTIGNISGAVKAVDGVQFTATRGQAKSTKSLRQVQAVICLLAKELAQLKGELGMTVSPTLLAISNYSENGESGDKKES</sequence>
<proteinExistence type="predicted"/>
<gene>
    <name evidence="1" type="ORF">LCGC14_0940120</name>
</gene>